<dbReference type="AlphaFoldDB" id="A0A4U6X4J9"/>
<protein>
    <submittedName>
        <fullName evidence="2">Uncharacterized protein</fullName>
    </submittedName>
</protein>
<name>A0A4U6X4J9_9PEZI</name>
<evidence type="ECO:0000313" key="2">
    <source>
        <dbReference type="EMBL" id="TKW49863.1"/>
    </source>
</evidence>
<proteinExistence type="predicted"/>
<evidence type="ECO:0000256" key="1">
    <source>
        <dbReference type="SAM" id="MobiDB-lite"/>
    </source>
</evidence>
<feature type="compositionally biased region" description="Polar residues" evidence="1">
    <location>
        <begin position="1"/>
        <end position="12"/>
    </location>
</feature>
<dbReference type="Gene3D" id="2.120.10.70">
    <property type="entry name" value="Fucose-specific lectin"/>
    <property type="match status" value="1"/>
</dbReference>
<keyword evidence="3" id="KW-1185">Reference proteome</keyword>
<accession>A0A4U6X4J9</accession>
<dbReference type="EMBL" id="PJEX01000469">
    <property type="protein sequence ID" value="TKW49863.1"/>
    <property type="molecule type" value="Genomic_DNA"/>
</dbReference>
<dbReference type="Proteomes" id="UP000310108">
    <property type="component" value="Unassembled WGS sequence"/>
</dbReference>
<feature type="region of interest" description="Disordered" evidence="1">
    <location>
        <begin position="1"/>
        <end position="23"/>
    </location>
</feature>
<comment type="caution">
    <text evidence="2">The sequence shown here is derived from an EMBL/GenBank/DDBJ whole genome shotgun (WGS) entry which is preliminary data.</text>
</comment>
<evidence type="ECO:0000313" key="3">
    <source>
        <dbReference type="Proteomes" id="UP000310108"/>
    </source>
</evidence>
<dbReference type="STRING" id="1306861.A0A4U6X4J9"/>
<reference evidence="2 3" key="1">
    <citation type="journal article" date="2019" name="PLoS ONE">
        <title>Comparative genome analysis indicates high evolutionary potential of pathogenicity genes in Colletotrichum tanaceti.</title>
        <authorList>
            <person name="Lelwala R.V."/>
            <person name="Korhonen P.K."/>
            <person name="Young N.D."/>
            <person name="Scott J.B."/>
            <person name="Ades P.A."/>
            <person name="Gasser R.B."/>
            <person name="Taylor P.W.J."/>
        </authorList>
    </citation>
    <scope>NUCLEOTIDE SEQUENCE [LARGE SCALE GENOMIC DNA]</scope>
    <source>
        <strain evidence="2">BRIP57314</strain>
    </source>
</reference>
<organism evidence="2 3">
    <name type="scientific">Colletotrichum tanaceti</name>
    <dbReference type="NCBI Taxonomy" id="1306861"/>
    <lineage>
        <taxon>Eukaryota</taxon>
        <taxon>Fungi</taxon>
        <taxon>Dikarya</taxon>
        <taxon>Ascomycota</taxon>
        <taxon>Pezizomycotina</taxon>
        <taxon>Sordariomycetes</taxon>
        <taxon>Hypocreomycetidae</taxon>
        <taxon>Glomerellales</taxon>
        <taxon>Glomerellaceae</taxon>
        <taxon>Colletotrichum</taxon>
        <taxon>Colletotrichum destructivum species complex</taxon>
    </lineage>
</organism>
<sequence length="107" mass="11768">MTGNELASSLPTQPAPGIASLSWGSRGWTQSLVTYSASNGGLMSAYWNSKRWVVRPTVLDKKFGNATAIVSTQAQRIFTISDGVIRQYRVDAAKDVFKWYHVNDLTA</sequence>
<gene>
    <name evidence="2" type="ORF">CTA1_703</name>
</gene>